<evidence type="ECO:0000256" key="1">
    <source>
        <dbReference type="SAM" id="MobiDB-lite"/>
    </source>
</evidence>
<feature type="region of interest" description="Disordered" evidence="1">
    <location>
        <begin position="1"/>
        <end position="22"/>
    </location>
</feature>
<name>A0A3B6KQH1_WHEAT</name>
<keyword evidence="2" id="KW-0812">Transmembrane</keyword>
<dbReference type="AlphaFoldDB" id="A0A3B6KQH1"/>
<keyword evidence="2" id="KW-1133">Transmembrane helix</keyword>
<protein>
    <submittedName>
        <fullName evidence="3">Uncharacterized protein</fullName>
    </submittedName>
</protein>
<sequence length="110" mass="11991">MADQRRGHRLQPQGVGDVEDGRGTAELRQDIGCCGVARSSAVENKTRTVVLAVMVIGLCSFFYLLGAWQAKQVGGGDCIARRLIEETKCVVLEGLHVETHLVLGDKPSWR</sequence>
<dbReference type="Gramene" id="TraesARI5A03G02781900.1">
    <property type="protein sequence ID" value="TraesARI5A03G02781900.1"/>
    <property type="gene ID" value="TraesARI5A03G02781900"/>
</dbReference>
<dbReference type="Gramene" id="TraesCS5A02G421500.1">
    <property type="protein sequence ID" value="TraesCS5A02G421500.1"/>
    <property type="gene ID" value="TraesCS5A02G421500"/>
</dbReference>
<proteinExistence type="predicted"/>
<dbReference type="Gramene" id="TraesCAD_scaffold_027121_01G000200.1">
    <property type="protein sequence ID" value="TraesCAD_scaffold_027121_01G000200.1"/>
    <property type="gene ID" value="TraesCAD_scaffold_027121_01G000200"/>
</dbReference>
<dbReference type="Gramene" id="TraesSYM5A03G02769360.1">
    <property type="protein sequence ID" value="TraesSYM5A03G02769360.1"/>
    <property type="gene ID" value="TraesSYM5A03G02769360"/>
</dbReference>
<evidence type="ECO:0000256" key="2">
    <source>
        <dbReference type="SAM" id="Phobius"/>
    </source>
</evidence>
<dbReference type="Gramene" id="TraesMAC5A03G02738120.1">
    <property type="protein sequence ID" value="TraesMAC5A03G02738120.1"/>
    <property type="gene ID" value="TraesMAC5A03G02738120"/>
</dbReference>
<dbReference type="Gramene" id="TraesJUL5A03G02758820.1">
    <property type="protein sequence ID" value="TraesJUL5A03G02758820.1"/>
    <property type="gene ID" value="TraesJUL5A03G02758820"/>
</dbReference>
<dbReference type="Gramene" id="TraesNOR5A03G02763350.1">
    <property type="protein sequence ID" value="TraesNOR5A03G02763350.1"/>
    <property type="gene ID" value="TraesNOR5A03G02763350"/>
</dbReference>
<dbReference type="Gramene" id="TraesCLE_scaffold_161304_01G000100.1">
    <property type="protein sequence ID" value="TraesCLE_scaffold_161304_01G000100.1"/>
    <property type="gene ID" value="TraesCLE_scaffold_161304_01G000100"/>
</dbReference>
<dbReference type="Gramene" id="TraesROB_scaffold_064876_01G000100.1">
    <property type="protein sequence ID" value="TraesROB_scaffold_064876_01G000100.1"/>
    <property type="gene ID" value="TraesROB_scaffold_064876_01G000100"/>
</dbReference>
<dbReference type="Gramene" id="TraesCS5A03G0999700.1">
    <property type="protein sequence ID" value="TraesCS5A03G0999700.1.CDS"/>
    <property type="gene ID" value="TraesCS5A03G0999700"/>
</dbReference>
<dbReference type="Proteomes" id="UP000019116">
    <property type="component" value="Chromosome 5A"/>
</dbReference>
<dbReference type="Gramene" id="TraesJAG5A03G02741280.1">
    <property type="protein sequence ID" value="TraesJAG5A03G02741280.1"/>
    <property type="gene ID" value="TraesJAG5A03G02741280"/>
</dbReference>
<organism evidence="3">
    <name type="scientific">Triticum aestivum</name>
    <name type="common">Wheat</name>
    <dbReference type="NCBI Taxonomy" id="4565"/>
    <lineage>
        <taxon>Eukaryota</taxon>
        <taxon>Viridiplantae</taxon>
        <taxon>Streptophyta</taxon>
        <taxon>Embryophyta</taxon>
        <taxon>Tracheophyta</taxon>
        <taxon>Spermatophyta</taxon>
        <taxon>Magnoliopsida</taxon>
        <taxon>Liliopsida</taxon>
        <taxon>Poales</taxon>
        <taxon>Poaceae</taxon>
        <taxon>BOP clade</taxon>
        <taxon>Pooideae</taxon>
        <taxon>Triticodae</taxon>
        <taxon>Triticeae</taxon>
        <taxon>Triticinae</taxon>
        <taxon>Triticum</taxon>
    </lineage>
</organism>
<evidence type="ECO:0000313" key="4">
    <source>
        <dbReference type="Proteomes" id="UP000019116"/>
    </source>
</evidence>
<reference evidence="3" key="2">
    <citation type="submission" date="2018-10" db="UniProtKB">
        <authorList>
            <consortium name="EnsemblPlants"/>
        </authorList>
    </citation>
    <scope>IDENTIFICATION</scope>
</reference>
<dbReference type="EnsemblPlants" id="TraesCS5A02G421500.1">
    <property type="protein sequence ID" value="TraesCS5A02G421500.1"/>
    <property type="gene ID" value="TraesCS5A02G421500"/>
</dbReference>
<dbReference type="OrthoDB" id="666331at2759"/>
<evidence type="ECO:0000313" key="3">
    <source>
        <dbReference type="EnsemblPlants" id="TraesCS5A02G421500.1"/>
    </source>
</evidence>
<keyword evidence="2" id="KW-0472">Membrane</keyword>
<reference evidence="3" key="1">
    <citation type="submission" date="2018-08" db="EMBL/GenBank/DDBJ databases">
        <authorList>
            <person name="Rossello M."/>
        </authorList>
    </citation>
    <scope>NUCLEOTIDE SEQUENCE [LARGE SCALE GENOMIC DNA]</scope>
    <source>
        <strain evidence="3">cv. Chinese Spring</strain>
    </source>
</reference>
<keyword evidence="4" id="KW-1185">Reference proteome</keyword>
<accession>A0A3B6KQH1</accession>
<feature type="transmembrane region" description="Helical" evidence="2">
    <location>
        <begin position="48"/>
        <end position="68"/>
    </location>
</feature>
<dbReference type="STRING" id="4565.A0A3B6KQH1"/>
<dbReference type="Gramene" id="TraesLDM5A03G02742670.1">
    <property type="protein sequence ID" value="TraesLDM5A03G02742670.1"/>
    <property type="gene ID" value="TraesLDM5A03G02742670"/>
</dbReference>